<evidence type="ECO:0000256" key="3">
    <source>
        <dbReference type="ARBA" id="ARBA00022801"/>
    </source>
</evidence>
<proteinExistence type="inferred from homology"/>
<gene>
    <name evidence="5" type="ORF">F2Q69_00021516</name>
</gene>
<keyword evidence="3" id="KW-0378">Hydrolase</keyword>
<feature type="domain" description="Ubiquitin-like protease family profile" evidence="4">
    <location>
        <begin position="2"/>
        <end position="102"/>
    </location>
</feature>
<dbReference type="InterPro" id="IPR003653">
    <property type="entry name" value="Peptidase_C48_C"/>
</dbReference>
<evidence type="ECO:0000313" key="5">
    <source>
        <dbReference type="EMBL" id="KAF3540994.1"/>
    </source>
</evidence>
<organism evidence="5 6">
    <name type="scientific">Brassica cretica</name>
    <name type="common">Mustard</name>
    <dbReference type="NCBI Taxonomy" id="69181"/>
    <lineage>
        <taxon>Eukaryota</taxon>
        <taxon>Viridiplantae</taxon>
        <taxon>Streptophyta</taxon>
        <taxon>Embryophyta</taxon>
        <taxon>Tracheophyta</taxon>
        <taxon>Spermatophyta</taxon>
        <taxon>Magnoliopsida</taxon>
        <taxon>eudicotyledons</taxon>
        <taxon>Gunneridae</taxon>
        <taxon>Pentapetalae</taxon>
        <taxon>rosids</taxon>
        <taxon>malvids</taxon>
        <taxon>Brassicales</taxon>
        <taxon>Brassicaceae</taxon>
        <taxon>Brassiceae</taxon>
        <taxon>Brassica</taxon>
    </lineage>
</organism>
<dbReference type="SUPFAM" id="SSF54001">
    <property type="entry name" value="Cysteine proteinases"/>
    <property type="match status" value="1"/>
</dbReference>
<evidence type="ECO:0000259" key="4">
    <source>
        <dbReference type="Pfam" id="PF02902"/>
    </source>
</evidence>
<sequence length="135" mass="15388">MCVNFVTRTIEVFDCAGLKHQKDVEPFANLIPRIVKAVQSAENKKHLNVVKYKVVYVSVPFINKSSSDCGFYALKFIECHALGLDFTLVNDDNIREARQKIVYDLWEAANDSELMLRMSKYTPPKTITSDVVELV</sequence>
<accession>A0A8S9QS04</accession>
<dbReference type="Pfam" id="PF02902">
    <property type="entry name" value="Peptidase_C48"/>
    <property type="match status" value="1"/>
</dbReference>
<evidence type="ECO:0000313" key="6">
    <source>
        <dbReference type="Proteomes" id="UP000712600"/>
    </source>
</evidence>
<dbReference type="AlphaFoldDB" id="A0A8S9QS04"/>
<comment type="similarity">
    <text evidence="1">Belongs to the peptidase C48 family.</text>
</comment>
<protein>
    <recommendedName>
        <fullName evidence="4">Ubiquitin-like protease family profile domain-containing protein</fullName>
    </recommendedName>
</protein>
<dbReference type="GO" id="GO:0006508">
    <property type="term" value="P:proteolysis"/>
    <property type="evidence" value="ECO:0007669"/>
    <property type="project" value="UniProtKB-KW"/>
</dbReference>
<keyword evidence="2" id="KW-0645">Protease</keyword>
<dbReference type="EMBL" id="QGKX02001290">
    <property type="protein sequence ID" value="KAF3540994.1"/>
    <property type="molecule type" value="Genomic_DNA"/>
</dbReference>
<reference evidence="5" key="1">
    <citation type="submission" date="2019-12" db="EMBL/GenBank/DDBJ databases">
        <title>Genome sequencing and annotation of Brassica cretica.</title>
        <authorList>
            <person name="Studholme D.J."/>
            <person name="Sarris P."/>
        </authorList>
    </citation>
    <scope>NUCLEOTIDE SEQUENCE</scope>
    <source>
        <strain evidence="5">PFS-109/04</strain>
        <tissue evidence="5">Leaf</tissue>
    </source>
</reference>
<dbReference type="GO" id="GO:0008234">
    <property type="term" value="F:cysteine-type peptidase activity"/>
    <property type="evidence" value="ECO:0007669"/>
    <property type="project" value="InterPro"/>
</dbReference>
<dbReference type="Gene3D" id="3.40.395.10">
    <property type="entry name" value="Adenoviral Proteinase, Chain A"/>
    <property type="match status" value="1"/>
</dbReference>
<dbReference type="Proteomes" id="UP000712600">
    <property type="component" value="Unassembled WGS sequence"/>
</dbReference>
<evidence type="ECO:0000256" key="1">
    <source>
        <dbReference type="ARBA" id="ARBA00005234"/>
    </source>
</evidence>
<name>A0A8S9QS04_BRACR</name>
<comment type="caution">
    <text evidence="5">The sequence shown here is derived from an EMBL/GenBank/DDBJ whole genome shotgun (WGS) entry which is preliminary data.</text>
</comment>
<dbReference type="InterPro" id="IPR038765">
    <property type="entry name" value="Papain-like_cys_pep_sf"/>
</dbReference>
<evidence type="ECO:0000256" key="2">
    <source>
        <dbReference type="ARBA" id="ARBA00022670"/>
    </source>
</evidence>